<dbReference type="HOGENOM" id="CLU_2094841_0_0_4"/>
<dbReference type="KEGG" id="app:CAP2UW1_1786"/>
<sequence length="128" mass="14100" precursor="true">MQQTSEAAWLFFCVATLAVWRLTHLLHAEDGPFDVFVHLRRGAGGGFFGKLLGCFYCLSLWTAAPAAWLLGGDWRQWLLLWLALSTAAILVERLHAGLLAREQAFGLPAIYSEDAATPEEGADGLLRK</sequence>
<gene>
    <name evidence="2" type="ordered locus">CAP2UW1_1786</name>
</gene>
<evidence type="ECO:0000313" key="2">
    <source>
        <dbReference type="EMBL" id="ACV35088.1"/>
    </source>
</evidence>
<evidence type="ECO:0000256" key="1">
    <source>
        <dbReference type="SAM" id="Phobius"/>
    </source>
</evidence>
<organism evidence="2">
    <name type="scientific">Accumulibacter regalis</name>
    <dbReference type="NCBI Taxonomy" id="522306"/>
    <lineage>
        <taxon>Bacteria</taxon>
        <taxon>Pseudomonadati</taxon>
        <taxon>Pseudomonadota</taxon>
        <taxon>Betaproteobacteria</taxon>
        <taxon>Candidatus Accumulibacter</taxon>
    </lineage>
</organism>
<evidence type="ECO:0008006" key="3">
    <source>
        <dbReference type="Google" id="ProtNLM"/>
    </source>
</evidence>
<dbReference type="AlphaFoldDB" id="C7RV09"/>
<dbReference type="OrthoDB" id="123391at2"/>
<feature type="transmembrane region" description="Helical" evidence="1">
    <location>
        <begin position="77"/>
        <end position="96"/>
    </location>
</feature>
<dbReference type="STRING" id="522306.CAP2UW1_1786"/>
<dbReference type="eggNOG" id="ENOG50335PY">
    <property type="taxonomic scope" value="Bacteria"/>
</dbReference>
<reference evidence="2" key="1">
    <citation type="submission" date="2009-08" db="EMBL/GenBank/DDBJ databases">
        <authorList>
            <consortium name="US DOE Joint Genome Institute"/>
            <person name="Lucas S."/>
            <person name="Copeland A."/>
            <person name="Lapidus A."/>
            <person name="Glavina del Rio T."/>
            <person name="Dalin E."/>
            <person name="Tice H."/>
            <person name="Bruce D."/>
            <person name="Barry K."/>
            <person name="Pitluck S."/>
            <person name="Lowry S."/>
            <person name="Larimer F."/>
            <person name="Land M."/>
            <person name="Hauser L."/>
            <person name="Kyrpides N."/>
            <person name="Ivanova N."/>
            <person name="McMahon K.D."/>
            <person name="Hugenholtz P."/>
        </authorList>
    </citation>
    <scope>NUCLEOTIDE SEQUENCE</scope>
    <source>
        <strain evidence="2">UW-1</strain>
    </source>
</reference>
<protein>
    <recommendedName>
        <fullName evidence="3">DUF1360 domain-containing protein</fullName>
    </recommendedName>
</protein>
<feature type="transmembrane region" description="Helical" evidence="1">
    <location>
        <begin position="47"/>
        <end position="70"/>
    </location>
</feature>
<name>C7RV09_ACCRE</name>
<reference evidence="2" key="2">
    <citation type="submission" date="2009-09" db="EMBL/GenBank/DDBJ databases">
        <title>Complete sequence of chromosome of Candidatus Accumulibacter phosphatis clade IIA str. UW-1.</title>
        <authorList>
            <consortium name="US DOE Joint Genome Institute"/>
            <person name="Martin H.G."/>
            <person name="Ivanova N."/>
            <person name="Kunin V."/>
            <person name="Warnecke F."/>
            <person name="Barry K."/>
            <person name="He S."/>
            <person name="Salamov A."/>
            <person name="Szeto E."/>
            <person name="Dalin E."/>
            <person name="Pangilinan J.L."/>
            <person name="Lapidus A."/>
            <person name="Lowry S."/>
            <person name="Kyrpides N.C."/>
            <person name="McMahon K.D."/>
            <person name="Hugenholtz P."/>
        </authorList>
    </citation>
    <scope>NUCLEOTIDE SEQUENCE [LARGE SCALE GENOMIC DNA]</scope>
    <source>
        <strain evidence="2">UW-1</strain>
    </source>
</reference>
<keyword evidence="1" id="KW-1133">Transmembrane helix</keyword>
<accession>C7RV09</accession>
<proteinExistence type="predicted"/>
<dbReference type="EMBL" id="CP001715">
    <property type="protein sequence ID" value="ACV35088.1"/>
    <property type="molecule type" value="Genomic_DNA"/>
</dbReference>
<keyword evidence="1" id="KW-0812">Transmembrane</keyword>
<keyword evidence="1" id="KW-0472">Membrane</keyword>